<dbReference type="Ensembl" id="ENSOKIT00005015762.1">
    <property type="protein sequence ID" value="ENSOKIP00005014811.1"/>
    <property type="gene ID" value="ENSOKIG00005006655.1"/>
</dbReference>
<evidence type="ECO:0000313" key="2">
    <source>
        <dbReference type="Proteomes" id="UP000694557"/>
    </source>
</evidence>
<reference evidence="1" key="2">
    <citation type="submission" date="2025-09" db="UniProtKB">
        <authorList>
            <consortium name="Ensembl"/>
        </authorList>
    </citation>
    <scope>IDENTIFICATION</scope>
</reference>
<evidence type="ECO:0000313" key="1">
    <source>
        <dbReference type="Ensembl" id="ENSOKIP00005014811.1"/>
    </source>
</evidence>
<accession>A0A8C7DIQ5</accession>
<reference evidence="1" key="1">
    <citation type="submission" date="2025-08" db="UniProtKB">
        <authorList>
            <consortium name="Ensembl"/>
        </authorList>
    </citation>
    <scope>IDENTIFICATION</scope>
</reference>
<dbReference type="GeneTree" id="ENSGT00980000198736"/>
<dbReference type="AlphaFoldDB" id="A0A8C7DIQ5"/>
<keyword evidence="2" id="KW-1185">Reference proteome</keyword>
<dbReference type="Proteomes" id="UP000694557">
    <property type="component" value="Unassembled WGS sequence"/>
</dbReference>
<proteinExistence type="predicted"/>
<sequence>CDDDCSGPFISNMQRLHHIITSINLTTPLPLPYKVLYQFKNMTERLQLAGSNLGSLVTTYWLNSPCTVTKVSADGEQTDDDAERIHKRAKDLELFFKNNLLAAEGTVHLRLHTLN</sequence>
<name>A0A8C7DIQ5_ONCKI</name>
<organism evidence="1 2">
    <name type="scientific">Oncorhynchus kisutch</name>
    <name type="common">Coho salmon</name>
    <name type="synonym">Salmo kisutch</name>
    <dbReference type="NCBI Taxonomy" id="8019"/>
    <lineage>
        <taxon>Eukaryota</taxon>
        <taxon>Metazoa</taxon>
        <taxon>Chordata</taxon>
        <taxon>Craniata</taxon>
        <taxon>Vertebrata</taxon>
        <taxon>Euteleostomi</taxon>
        <taxon>Actinopterygii</taxon>
        <taxon>Neopterygii</taxon>
        <taxon>Teleostei</taxon>
        <taxon>Protacanthopterygii</taxon>
        <taxon>Salmoniformes</taxon>
        <taxon>Salmonidae</taxon>
        <taxon>Salmoninae</taxon>
        <taxon>Oncorhynchus</taxon>
    </lineage>
</organism>
<protein>
    <submittedName>
        <fullName evidence="1">Uncharacterized protein</fullName>
    </submittedName>
</protein>